<dbReference type="KEGG" id="aar:Acear_1811"/>
<organism evidence="2 3">
    <name type="scientific">Acetohalobium arabaticum (strain ATCC 49924 / DSM 5501 / Z-7288)</name>
    <dbReference type="NCBI Taxonomy" id="574087"/>
    <lineage>
        <taxon>Bacteria</taxon>
        <taxon>Bacillati</taxon>
        <taxon>Bacillota</taxon>
        <taxon>Clostridia</taxon>
        <taxon>Halanaerobiales</taxon>
        <taxon>Halobacteroidaceae</taxon>
        <taxon>Acetohalobium</taxon>
    </lineage>
</organism>
<dbReference type="InterPro" id="IPR016195">
    <property type="entry name" value="Pol/histidinol_Pase-like"/>
</dbReference>
<feature type="domain" description="Polymerase/histidinol phosphatase N-terminal" evidence="1">
    <location>
        <begin position="6"/>
        <end position="74"/>
    </location>
</feature>
<protein>
    <submittedName>
        <fullName evidence="2">PHP domain protein</fullName>
    </submittedName>
</protein>
<dbReference type="PANTHER" id="PTHR42924:SF3">
    <property type="entry name" value="POLYMERASE_HISTIDINOL PHOSPHATASE N-TERMINAL DOMAIN-CONTAINING PROTEIN"/>
    <property type="match status" value="1"/>
</dbReference>
<dbReference type="GO" id="GO:0035312">
    <property type="term" value="F:5'-3' DNA exonuclease activity"/>
    <property type="evidence" value="ECO:0007669"/>
    <property type="project" value="TreeGrafter"/>
</dbReference>
<dbReference type="HOGENOM" id="CLU_097071_0_0_9"/>
<reference evidence="2 3" key="1">
    <citation type="journal article" date="2010" name="Stand. Genomic Sci.">
        <title>Complete genome sequence of Acetohalobium arabaticum type strain (Z-7288).</title>
        <authorList>
            <person name="Sikorski J."/>
            <person name="Lapidus A."/>
            <person name="Chertkov O."/>
            <person name="Lucas S."/>
            <person name="Copeland A."/>
            <person name="Glavina Del Rio T."/>
            <person name="Nolan M."/>
            <person name="Tice H."/>
            <person name="Cheng J.F."/>
            <person name="Han C."/>
            <person name="Brambilla E."/>
            <person name="Pitluck S."/>
            <person name="Liolios K."/>
            <person name="Ivanova N."/>
            <person name="Mavromatis K."/>
            <person name="Mikhailova N."/>
            <person name="Pati A."/>
            <person name="Bruce D."/>
            <person name="Detter C."/>
            <person name="Tapia R."/>
            <person name="Goodwin L."/>
            <person name="Chen A."/>
            <person name="Palaniappan K."/>
            <person name="Land M."/>
            <person name="Hauser L."/>
            <person name="Chang Y.J."/>
            <person name="Jeffries C.D."/>
            <person name="Rohde M."/>
            <person name="Goker M."/>
            <person name="Spring S."/>
            <person name="Woyke T."/>
            <person name="Bristow J."/>
            <person name="Eisen J.A."/>
            <person name="Markowitz V."/>
            <person name="Hugenholtz P."/>
            <person name="Kyrpides N.C."/>
            <person name="Klenk H.P."/>
        </authorList>
    </citation>
    <scope>NUCLEOTIDE SEQUENCE [LARGE SCALE GENOMIC DNA]</scope>
    <source>
        <strain evidence="3">ATCC 49924 / DSM 5501 / Z-7288</strain>
    </source>
</reference>
<dbReference type="SMART" id="SM00481">
    <property type="entry name" value="POLIIIAc"/>
    <property type="match status" value="1"/>
</dbReference>
<dbReference type="CDD" id="cd07432">
    <property type="entry name" value="PHP_HisPPase"/>
    <property type="match status" value="1"/>
</dbReference>
<evidence type="ECO:0000313" key="3">
    <source>
        <dbReference type="Proteomes" id="UP000001661"/>
    </source>
</evidence>
<dbReference type="EMBL" id="CP002105">
    <property type="protein sequence ID" value="ADL13316.1"/>
    <property type="molecule type" value="Genomic_DNA"/>
</dbReference>
<gene>
    <name evidence="2" type="ordered locus">Acear_1811</name>
</gene>
<dbReference type="SUPFAM" id="SSF89550">
    <property type="entry name" value="PHP domain-like"/>
    <property type="match status" value="1"/>
</dbReference>
<dbReference type="AlphaFoldDB" id="D9QS25"/>
<proteinExistence type="predicted"/>
<dbReference type="eggNOG" id="COG0613">
    <property type="taxonomic scope" value="Bacteria"/>
</dbReference>
<dbReference type="Pfam" id="PF02811">
    <property type="entry name" value="PHP"/>
    <property type="match status" value="1"/>
</dbReference>
<dbReference type="Proteomes" id="UP000001661">
    <property type="component" value="Chromosome"/>
</dbReference>
<dbReference type="RefSeq" id="WP_013278761.1">
    <property type="nucleotide sequence ID" value="NC_014378.1"/>
</dbReference>
<accession>D9QS25</accession>
<dbReference type="PANTHER" id="PTHR42924">
    <property type="entry name" value="EXONUCLEASE"/>
    <property type="match status" value="1"/>
</dbReference>
<sequence>MIEYLADLHVHTVLSPCGDLIMTPQNIIQTAEAKGIDILAITDHNSAENLEVALKLAKSSTVNIIPGMEIETKEEIHLITLFSDLKAVMSFQKLVYSHLPPVDNDEEVFGPQLITDEKDQFIDRIEQLLLISTDLSLEETVAEVEKRGGIIFPAHVDKKEYSILTSLGFIPEEVNFSVLEISKFCSQIELYNKFPTAESYRLIKSSDAHYISDIAPHIKFKLKAPILSEINLAFKGDKDRKVVINK</sequence>
<dbReference type="InterPro" id="IPR004013">
    <property type="entry name" value="PHP_dom"/>
</dbReference>
<evidence type="ECO:0000313" key="2">
    <source>
        <dbReference type="EMBL" id="ADL13316.1"/>
    </source>
</evidence>
<dbReference type="InterPro" id="IPR003141">
    <property type="entry name" value="Pol/His_phosphatase_N"/>
</dbReference>
<dbReference type="InterPro" id="IPR052018">
    <property type="entry name" value="PHP_domain"/>
</dbReference>
<dbReference type="GO" id="GO:0004534">
    <property type="term" value="F:5'-3' RNA exonuclease activity"/>
    <property type="evidence" value="ECO:0007669"/>
    <property type="project" value="TreeGrafter"/>
</dbReference>
<name>D9QS25_ACEAZ</name>
<dbReference type="STRING" id="574087.Acear_1811"/>
<keyword evidence="3" id="KW-1185">Reference proteome</keyword>
<dbReference type="Gene3D" id="3.20.20.140">
    <property type="entry name" value="Metal-dependent hydrolases"/>
    <property type="match status" value="1"/>
</dbReference>
<evidence type="ECO:0000259" key="1">
    <source>
        <dbReference type="SMART" id="SM00481"/>
    </source>
</evidence>
<dbReference type="OrthoDB" id="9791620at2"/>